<keyword evidence="4" id="KW-0547">Nucleotide-binding</keyword>
<dbReference type="GO" id="GO:0005524">
    <property type="term" value="F:ATP binding"/>
    <property type="evidence" value="ECO:0007669"/>
    <property type="project" value="UniProtKB-KW"/>
</dbReference>
<keyword evidence="10" id="KW-1185">Reference proteome</keyword>
<evidence type="ECO:0000313" key="9">
    <source>
        <dbReference type="EMBL" id="PIA18761.1"/>
    </source>
</evidence>
<dbReference type="Gene3D" id="1.10.510.10">
    <property type="entry name" value="Transferase(Phosphotransferase) domain 1"/>
    <property type="match status" value="1"/>
</dbReference>
<evidence type="ECO:0000313" key="10">
    <source>
        <dbReference type="Proteomes" id="UP000242474"/>
    </source>
</evidence>
<proteinExistence type="predicted"/>
<dbReference type="PANTHER" id="PTHR12272:SF11">
    <property type="entry name" value="PAN2-PAN3 DEADENYLATION COMPLEX SUBUNIT PAN3"/>
    <property type="match status" value="1"/>
</dbReference>
<feature type="region of interest" description="Disordered" evidence="7">
    <location>
        <begin position="1"/>
        <end position="48"/>
    </location>
</feature>
<feature type="domain" description="Pan3 C-terminal knob" evidence="8">
    <location>
        <begin position="335"/>
        <end position="472"/>
    </location>
</feature>
<keyword evidence="6" id="KW-0175">Coiled coil</keyword>
<evidence type="ECO:0000256" key="1">
    <source>
        <dbReference type="ARBA" id="ARBA00004496"/>
    </source>
</evidence>
<dbReference type="STRING" id="763665.A0A2G5BIF3"/>
<dbReference type="GO" id="GO:0000932">
    <property type="term" value="C:P-body"/>
    <property type="evidence" value="ECO:0007669"/>
    <property type="project" value="TreeGrafter"/>
</dbReference>
<dbReference type="Gene3D" id="1.10.287.3700">
    <property type="match status" value="1"/>
</dbReference>
<evidence type="ECO:0000256" key="7">
    <source>
        <dbReference type="SAM" id="MobiDB-lite"/>
    </source>
</evidence>
<evidence type="ECO:0000256" key="6">
    <source>
        <dbReference type="ARBA" id="ARBA00023054"/>
    </source>
</evidence>
<dbReference type="GO" id="GO:0031251">
    <property type="term" value="C:PAN complex"/>
    <property type="evidence" value="ECO:0007669"/>
    <property type="project" value="InterPro"/>
</dbReference>
<gene>
    <name evidence="9" type="ORF">COEREDRAFT_79746</name>
</gene>
<evidence type="ECO:0000256" key="3">
    <source>
        <dbReference type="ARBA" id="ARBA00022664"/>
    </source>
</evidence>
<dbReference type="OrthoDB" id="204958at2759"/>
<dbReference type="EMBL" id="KZ303489">
    <property type="protein sequence ID" value="PIA18761.1"/>
    <property type="molecule type" value="Genomic_DNA"/>
</dbReference>
<dbReference type="AlphaFoldDB" id="A0A2G5BIF3"/>
<dbReference type="GO" id="GO:0006397">
    <property type="term" value="P:mRNA processing"/>
    <property type="evidence" value="ECO:0007669"/>
    <property type="project" value="UniProtKB-KW"/>
</dbReference>
<dbReference type="InterPro" id="IPR030844">
    <property type="entry name" value="PAN3"/>
</dbReference>
<dbReference type="PANTHER" id="PTHR12272">
    <property type="entry name" value="DEADENYLATION COMPLEX SUBUNIT PAN3"/>
    <property type="match status" value="1"/>
</dbReference>
<feature type="compositionally biased region" description="Low complexity" evidence="7">
    <location>
        <begin position="1"/>
        <end position="26"/>
    </location>
</feature>
<dbReference type="GO" id="GO:0008143">
    <property type="term" value="F:poly(A) binding"/>
    <property type="evidence" value="ECO:0007669"/>
    <property type="project" value="TreeGrafter"/>
</dbReference>
<comment type="subcellular location">
    <subcellularLocation>
        <location evidence="1">Cytoplasm</location>
    </subcellularLocation>
</comment>
<dbReference type="GO" id="GO:0000289">
    <property type="term" value="P:nuclear-transcribed mRNA poly(A) tail shortening"/>
    <property type="evidence" value="ECO:0007669"/>
    <property type="project" value="InterPro"/>
</dbReference>
<evidence type="ECO:0000256" key="4">
    <source>
        <dbReference type="ARBA" id="ARBA00022741"/>
    </source>
</evidence>
<evidence type="ECO:0000259" key="8">
    <source>
        <dbReference type="Pfam" id="PF18101"/>
    </source>
</evidence>
<dbReference type="SUPFAM" id="SSF56112">
    <property type="entry name" value="Protein kinase-like (PK-like)"/>
    <property type="match status" value="1"/>
</dbReference>
<dbReference type="Proteomes" id="UP000242474">
    <property type="component" value="Unassembled WGS sequence"/>
</dbReference>
<keyword evidence="3" id="KW-0507">mRNA processing</keyword>
<feature type="compositionally biased region" description="Basic and acidic residues" evidence="7">
    <location>
        <begin position="36"/>
        <end position="47"/>
    </location>
</feature>
<keyword evidence="5" id="KW-0067">ATP-binding</keyword>
<accession>A0A2G5BIF3</accession>
<dbReference type="Pfam" id="PF18101">
    <property type="entry name" value="Pan3_CK"/>
    <property type="match status" value="1"/>
</dbReference>
<reference evidence="9 10" key="1">
    <citation type="journal article" date="2015" name="Genome Biol. Evol.">
        <title>Phylogenomic analyses indicate that early fungi evolved digesting cell walls of algal ancestors of land plants.</title>
        <authorList>
            <person name="Chang Y."/>
            <person name="Wang S."/>
            <person name="Sekimoto S."/>
            <person name="Aerts A.L."/>
            <person name="Choi C."/>
            <person name="Clum A."/>
            <person name="LaButti K.M."/>
            <person name="Lindquist E.A."/>
            <person name="Yee Ngan C."/>
            <person name="Ohm R.A."/>
            <person name="Salamov A.A."/>
            <person name="Grigoriev I.V."/>
            <person name="Spatafora J.W."/>
            <person name="Berbee M.L."/>
        </authorList>
    </citation>
    <scope>NUCLEOTIDE SEQUENCE [LARGE SCALE GENOMIC DNA]</scope>
    <source>
        <strain evidence="9 10">NRRL 1564</strain>
    </source>
</reference>
<keyword evidence="2" id="KW-0963">Cytoplasm</keyword>
<dbReference type="FunFam" id="1.10.287.3700:FF:000001">
    <property type="entry name" value="PAN2-PAN3 deadenylation complex subunit PAN3"/>
    <property type="match status" value="1"/>
</dbReference>
<sequence>MPQRQRQQQALQQQEQGQRQPAQTQQMLESSFSEMKIGDAETSKAEDVSSTDDYFMLLPPENNHPPHIQSANYFSVDESLRRVLAREMHATNSVTESDLPFQVHNYYSLSPLETVEIRDISGSIKQQAIKGQSISDGCHYTLCRIPNLQPNKKPELGAIDRWRQVQSPCLARVYEAFITHAFGDNSLVIVREFKPLAVSLENRIAEGRVPESEAFLWSVVLQLTSALNAVHTAGLAVQMLGVPTILISPANRVYIACCGLVDVLSLRASHGVDVAQQGDLRSIGQILRLLLNRNPENMVSIHNQPPVVVPGSRFSPEFKELFGYLNHQLTPVVSVEDILRLAGSRVLVELDAARREADLVVDNLRLEMANGRLVRILCKINFITERSDGTMDPEWSETGDRYLIKLFRDYVFHMVDGNGKPVADMAHVIGNLNKLDAGSHDKVMLMSRDEKSCLIVSYAEIKRCVEDTYQELRSLTKTWS</sequence>
<evidence type="ECO:0000256" key="5">
    <source>
        <dbReference type="ARBA" id="ARBA00022840"/>
    </source>
</evidence>
<evidence type="ECO:0000256" key="2">
    <source>
        <dbReference type="ARBA" id="ARBA00022490"/>
    </source>
</evidence>
<dbReference type="InterPro" id="IPR041332">
    <property type="entry name" value="Pan3_CK"/>
</dbReference>
<dbReference type="Gene3D" id="1.20.5.5160">
    <property type="match status" value="1"/>
</dbReference>
<protein>
    <recommendedName>
        <fullName evidence="8">Pan3 C-terminal knob domain-containing protein</fullName>
    </recommendedName>
</protein>
<name>A0A2G5BIF3_COERN</name>
<dbReference type="InterPro" id="IPR011009">
    <property type="entry name" value="Kinase-like_dom_sf"/>
</dbReference>
<organism evidence="9 10">
    <name type="scientific">Coemansia reversa (strain ATCC 12441 / NRRL 1564)</name>
    <dbReference type="NCBI Taxonomy" id="763665"/>
    <lineage>
        <taxon>Eukaryota</taxon>
        <taxon>Fungi</taxon>
        <taxon>Fungi incertae sedis</taxon>
        <taxon>Zoopagomycota</taxon>
        <taxon>Kickxellomycotina</taxon>
        <taxon>Kickxellomycetes</taxon>
        <taxon>Kickxellales</taxon>
        <taxon>Kickxellaceae</taxon>
        <taxon>Coemansia</taxon>
    </lineage>
</organism>